<evidence type="ECO:0000256" key="14">
    <source>
        <dbReference type="ARBA" id="ARBA00093297"/>
    </source>
</evidence>
<evidence type="ECO:0000259" key="17">
    <source>
        <dbReference type="PROSITE" id="PS51206"/>
    </source>
</evidence>
<dbReference type="Pfam" id="PF00524">
    <property type="entry name" value="PPV_E1_N"/>
    <property type="match status" value="1"/>
</dbReference>
<dbReference type="GO" id="GO:0005524">
    <property type="term" value="F:ATP binding"/>
    <property type="evidence" value="ECO:0007669"/>
    <property type="project" value="UniProtKB-UniRule"/>
</dbReference>
<keyword evidence="9 15" id="KW-0067">ATP-binding</keyword>
<dbReference type="SUPFAM" id="SSF55464">
    <property type="entry name" value="Origin of replication-binding domain, RBD-like"/>
    <property type="match status" value="1"/>
</dbReference>
<dbReference type="Gene3D" id="3.40.1310.10">
    <property type="match status" value="1"/>
</dbReference>
<comment type="similarity">
    <text evidence="15 16">Belongs to the papillomaviridae E1 protein family.</text>
</comment>
<keyword evidence="6 15" id="KW-0547">Nucleotide-binding</keyword>
<dbReference type="InterPro" id="IPR014000">
    <property type="entry name" value="PPV_DNA_helicase_E1_N"/>
</dbReference>
<feature type="domain" description="SF3 helicase" evidence="17">
    <location>
        <begin position="411"/>
        <end position="561"/>
    </location>
</feature>
<evidence type="ECO:0000256" key="2">
    <source>
        <dbReference type="ARBA" id="ARBA00022518"/>
    </source>
</evidence>
<dbReference type="Proteomes" id="UP000289421">
    <property type="component" value="Segment"/>
</dbReference>
<dbReference type="InterPro" id="IPR001177">
    <property type="entry name" value="PPV_DNA_helicase_E1_C"/>
</dbReference>
<keyword evidence="15" id="KW-0832">Ubl conjugation</keyword>
<comment type="subunit">
    <text evidence="15">Can form hexamers. Interacts with E2 protein; this interaction increases E1 DNA binding specificity. Interacts with host DNA polymerase subunit POLA2. Interacts with host single stranded DNA-binding protein RPA1. Interacts with host TOP1; this interaction stimulates the enzymatic activity of TOP1.</text>
</comment>
<dbReference type="InterPro" id="IPR014015">
    <property type="entry name" value="Helicase_SF3_DNA-vir"/>
</dbReference>
<comment type="PTM">
    <text evidence="15">Sumoylated.</text>
</comment>
<dbReference type="PROSITE" id="PS51206">
    <property type="entry name" value="SF3_HELICASE_1"/>
    <property type="match status" value="1"/>
</dbReference>
<feature type="binding site" evidence="15">
    <location>
        <begin position="437"/>
        <end position="444"/>
    </location>
    <ligand>
        <name>ATP</name>
        <dbReference type="ChEBI" id="CHEBI:30616"/>
    </ligand>
</feature>
<keyword evidence="15" id="KW-1017">Isopeptide bond</keyword>
<keyword evidence="2 15" id="KW-0244">Early protein</keyword>
<dbReference type="SUPFAM" id="SSF52540">
    <property type="entry name" value="P-loop containing nucleoside triphosphate hydrolases"/>
    <property type="match status" value="1"/>
</dbReference>
<sequence length="607" mass="69174">MGDPTKGTDSSFDCLEGSSSWYLVSEADCVDNIDDIDELFDKSTDSSVSNLLDDDEVDQGNTLAVFNEQLQQDCDKAILLLKRKYVNSPESAVEALSPKLQAVCISPQKDKQSKRRLTFEDSGIEQDEATNTFTSQVDTVLDSHVVQPPNVGANANEILERSNQKAFLLFKFKDTFGVAYTELIRNFKSDKSCNENWIIVVFHVAEEVLEASKILIQKHCDFAQIIIRGFNGLYVIQFKSAKNRETVTKLFCGMLNVQSFQLLCDPPKVRSVAAALFFYKQSMLENTFVFGGLPNWIATQTIVDHQAAAAADTFELSVLIQWGYDNDITDEAQMAYEYAQLADTDSNAAALLKNNNQVKFIRDACTMVKMYKKHEMRRMSMAEWVDMCCDKCVEGEGDWKHIIQFLKYQHVNILDFLYAFRLFLKGVPKKNCFVFYGPPDSGKSYFTYTLTKFLRGKVVSYMNKNSQFWLSPLTECKIGLLDDATYPCWSFIDVHMRSALDGNYVCVDYKHKAPMQLKLPPLLVTTNHDVKQDQTLMYLHSRLHCIHFPNKMPLTDNGKPLYEITDCTWKLFFRKLAHQLDLTVPEKEDGVADRAFQCSTRSSLDSN</sequence>
<evidence type="ECO:0000256" key="7">
    <source>
        <dbReference type="ARBA" id="ARBA00022801"/>
    </source>
</evidence>
<gene>
    <name evidence="15 18" type="primary">E1</name>
</gene>
<evidence type="ECO:0000256" key="6">
    <source>
        <dbReference type="ARBA" id="ARBA00022741"/>
    </source>
</evidence>
<dbReference type="PIRSF" id="PIRSF003383">
    <property type="entry name" value="Rep_E1_papillomaV"/>
    <property type="match status" value="1"/>
</dbReference>
<accession>A0A2D2AMC4</accession>
<evidence type="ECO:0000256" key="8">
    <source>
        <dbReference type="ARBA" id="ARBA00022806"/>
    </source>
</evidence>
<name>A0A2D2AMC4_9PAPI</name>
<keyword evidence="5 15" id="KW-0235">DNA replication</keyword>
<evidence type="ECO:0000256" key="9">
    <source>
        <dbReference type="ARBA" id="ARBA00022840"/>
    </source>
</evidence>
<keyword evidence="10 15" id="KW-0238">DNA-binding</keyword>
<dbReference type="GO" id="GO:0006260">
    <property type="term" value="P:DNA replication"/>
    <property type="evidence" value="ECO:0007669"/>
    <property type="project" value="UniProtKB-UniRule"/>
</dbReference>
<evidence type="ECO:0000256" key="4">
    <source>
        <dbReference type="ARBA" id="ARBA00022562"/>
    </source>
</evidence>
<reference evidence="18" key="1">
    <citation type="journal article" date="2018" name="MSphere">
        <title>Metagenomic Discovery of 83 New Human Papillomavirus Types in Patients with Immunodeficiency.</title>
        <authorList>
            <person name="Pastrana D.V."/>
            <person name="Peretti A."/>
            <person name="Welch N.L."/>
            <person name="Borgogna C."/>
            <person name="Olivero C."/>
            <person name="Badolato R."/>
            <person name="Notarangelo L.D."/>
            <person name="Gariglio M."/>
            <person name="FitzGerald P.C."/>
            <person name="McIntosh C.E."/>
            <person name="Reeves J."/>
            <person name="Starrett G.J."/>
            <person name="Bliskovsky V."/>
            <person name="Velez D."/>
            <person name="Brownell I."/>
            <person name="Yarchoan R."/>
            <person name="Wyvill K.M."/>
            <person name="Uldrick T.S."/>
            <person name="Maldarelli F."/>
            <person name="Lisco A."/>
            <person name="Sereti I."/>
            <person name="Gonzalez C.M."/>
            <person name="Androphy E.J."/>
            <person name="McBride A.A."/>
            <person name="Van Doorslaer K."/>
            <person name="Garcia F."/>
            <person name="Dvoretzky I."/>
            <person name="Liu J.S."/>
            <person name="Han J."/>
            <person name="Murphy P.M."/>
            <person name="McDermott D.H."/>
            <person name="Buck C.B."/>
        </authorList>
    </citation>
    <scope>NUCLEOTIDE SEQUENCE</scope>
    <source>
        <strain evidence="18">Gamma24_w34c28a</strain>
    </source>
</reference>
<keyword evidence="11 15" id="KW-0413">Isomerase</keyword>
<evidence type="ECO:0000256" key="3">
    <source>
        <dbReference type="ARBA" id="ARBA00022553"/>
    </source>
</evidence>
<comment type="function">
    <text evidence="16">ATP-dependent DNA helicase required for initiation of viral DNA replication. It forms a complex with the viral E2 protein. The E1-E2 complex binds to the replication origin which contains binding sites for both proteins.</text>
</comment>
<dbReference type="GO" id="GO:0042025">
    <property type="term" value="C:host cell nucleus"/>
    <property type="evidence" value="ECO:0007669"/>
    <property type="project" value="UniProtKB-SubCell"/>
</dbReference>
<comment type="catalytic activity">
    <reaction evidence="12 15">
        <text>Couples ATP hydrolysis with the unwinding of duplex DNA by translocating in the 3'-5' direction.</text>
        <dbReference type="EC" id="5.6.2.4"/>
    </reaction>
</comment>
<organism evidence="18">
    <name type="scientific">Gammapapillomavirus 24</name>
    <dbReference type="NCBI Taxonomy" id="1961681"/>
    <lineage>
        <taxon>Viruses</taxon>
        <taxon>Monodnaviria</taxon>
        <taxon>Shotokuvirae</taxon>
        <taxon>Cossaviricota</taxon>
        <taxon>Papovaviricetes</taxon>
        <taxon>Zurhausenvirales</taxon>
        <taxon>Papillomaviridae</taxon>
        <taxon>Firstpapillomavirinae</taxon>
        <taxon>Gammapapillomavirus</taxon>
    </lineage>
</organism>
<dbReference type="InterPro" id="IPR046935">
    <property type="entry name" value="PPV_E1_DBD_sf"/>
</dbReference>
<evidence type="ECO:0000256" key="11">
    <source>
        <dbReference type="ARBA" id="ARBA00023235"/>
    </source>
</evidence>
<evidence type="ECO:0000256" key="15">
    <source>
        <dbReference type="HAMAP-Rule" id="MF_04000"/>
    </source>
</evidence>
<dbReference type="HAMAP" id="MF_04000">
    <property type="entry name" value="PPV_E1"/>
    <property type="match status" value="1"/>
</dbReference>
<dbReference type="EC" id="5.6.2.4" evidence="15 16"/>
<evidence type="ECO:0000256" key="12">
    <source>
        <dbReference type="ARBA" id="ARBA00034617"/>
    </source>
</evidence>
<dbReference type="GO" id="GO:0003677">
    <property type="term" value="F:DNA binding"/>
    <property type="evidence" value="ECO:0007669"/>
    <property type="project" value="UniProtKB-UniRule"/>
</dbReference>
<evidence type="ECO:0000313" key="18">
    <source>
        <dbReference type="EMBL" id="ATQ38597.1"/>
    </source>
</evidence>
<comment type="caution">
    <text evidence="15">Lacks conserved residue(s) required for the propagation of feature annotation.</text>
</comment>
<dbReference type="Pfam" id="PF20450">
    <property type="entry name" value="PPV_E1_DBD"/>
    <property type="match status" value="1"/>
</dbReference>
<protein>
    <recommendedName>
        <fullName evidence="15 16">Replication protein E1</fullName>
        <ecNumber evidence="15 16">5.6.2.4</ecNumber>
    </recommendedName>
    <alternativeName>
        <fullName evidence="15">ATP-dependent helicase E1</fullName>
    </alternativeName>
    <alternativeName>
        <fullName evidence="15">DNA 3'-5' helicase E1</fullName>
    </alternativeName>
</protein>
<evidence type="ECO:0000256" key="5">
    <source>
        <dbReference type="ARBA" id="ARBA00022705"/>
    </source>
</evidence>
<comment type="catalytic activity">
    <reaction evidence="13 15 16">
        <text>ATP + H2O = ADP + phosphate + H(+)</text>
        <dbReference type="Rhea" id="RHEA:13065"/>
        <dbReference type="ChEBI" id="CHEBI:15377"/>
        <dbReference type="ChEBI" id="CHEBI:15378"/>
        <dbReference type="ChEBI" id="CHEBI:30616"/>
        <dbReference type="ChEBI" id="CHEBI:43474"/>
        <dbReference type="ChEBI" id="CHEBI:456216"/>
        <dbReference type="EC" id="5.6.2.4"/>
    </reaction>
</comment>
<dbReference type="Pfam" id="PF00519">
    <property type="entry name" value="PPV_E1_C"/>
    <property type="match status" value="1"/>
</dbReference>
<dbReference type="InterPro" id="IPR046832">
    <property type="entry name" value="PPV_E1_DBD"/>
</dbReference>
<dbReference type="Gene3D" id="3.40.50.300">
    <property type="entry name" value="P-loop containing nucleotide triphosphate hydrolases"/>
    <property type="match status" value="1"/>
</dbReference>
<comment type="subcellular location">
    <subcellularLocation>
        <location evidence="1 15">Host nucleus</location>
    </subcellularLocation>
</comment>
<dbReference type="GO" id="GO:0016887">
    <property type="term" value="F:ATP hydrolysis activity"/>
    <property type="evidence" value="ECO:0007669"/>
    <property type="project" value="RHEA"/>
</dbReference>
<feature type="short sequence motif" description="Nuclear localization signal" evidence="15">
    <location>
        <begin position="82"/>
        <end position="84"/>
    </location>
</feature>
<evidence type="ECO:0000256" key="1">
    <source>
        <dbReference type="ARBA" id="ARBA00004147"/>
    </source>
</evidence>
<evidence type="ECO:0000256" key="13">
    <source>
        <dbReference type="ARBA" id="ARBA00048988"/>
    </source>
</evidence>
<dbReference type="EMBL" id="MF588751">
    <property type="protein sequence ID" value="ATQ38597.1"/>
    <property type="molecule type" value="Genomic_DNA"/>
</dbReference>
<keyword evidence="7 15" id="KW-0378">Hydrolase</keyword>
<evidence type="ECO:0000256" key="16">
    <source>
        <dbReference type="PIRNR" id="PIRNR003383"/>
    </source>
</evidence>
<dbReference type="InterPro" id="IPR027417">
    <property type="entry name" value="P-loop_NTPase"/>
</dbReference>
<keyword evidence="4 15" id="KW-1048">Host nucleus</keyword>
<dbReference type="InterPro" id="IPR037102">
    <property type="entry name" value="Znf_lg_T-Ag_D1_dom_sf"/>
</dbReference>
<evidence type="ECO:0000256" key="10">
    <source>
        <dbReference type="ARBA" id="ARBA00023125"/>
    </source>
</evidence>
<feature type="short sequence motif" description="Nuclear export signal" evidence="15">
    <location>
        <begin position="96"/>
        <end position="105"/>
    </location>
</feature>
<dbReference type="Gene3D" id="1.10.10.510">
    <property type="entry name" value="Zinc finger, large T-antigen D1 domain"/>
    <property type="match status" value="1"/>
</dbReference>
<keyword evidence="3 15" id="KW-0597">Phosphoprotein</keyword>
<comment type="PTM">
    <text evidence="15">Phosphorylated.</text>
</comment>
<feature type="cross-link" description="Glycyl lysine isopeptide (Lys-Gly) (interchain with G-Cter in SUMO)" evidence="15">
    <location>
        <position position="518"/>
    </location>
</feature>
<proteinExistence type="inferred from homology"/>
<feature type="modified residue" description="Phosphoserine; by host" evidence="15">
    <location>
        <position position="97"/>
    </location>
</feature>
<feature type="modified residue" description="Phosphoserine; by host" evidence="15">
    <location>
        <position position="88"/>
    </location>
</feature>
<dbReference type="GO" id="GO:0043138">
    <property type="term" value="F:3'-5' DNA helicase activity"/>
    <property type="evidence" value="ECO:0007669"/>
    <property type="project" value="UniProtKB-UniRule"/>
</dbReference>
<dbReference type="InterPro" id="IPR016393">
    <property type="entry name" value="Rep_E1_papillomaV"/>
</dbReference>
<keyword evidence="8 15" id="KW-0347">Helicase</keyword>
<comment type="function">
    <text evidence="14 15">ATP-dependent DNA 3'-5' helicase required for initiation of viral DNA replication. It forms a complex with the viral E2 protein. The E1-E2 complex binds to the replication origin which contains binding sites for both proteins. During the initial step, a dimer of E1 interacts with a dimer of protein E2 leading to a complex that binds the viral origin of replication with high specificity. Then, a second dimer of E1 displaces the E2 dimer in an ATP-dependent manner to form the E1 tetramer. Following this, two E1 monomers are added to each half of the site, which results in the formation of two E1 trimers on the viral ori. Subsequently, two hexamers will be created. The double hexamer acts as a bi-directional helicase machinery and unwinds the viral DNA and then recruits the host DNA polymerase to start replication.</text>
</comment>